<dbReference type="Pfam" id="PF00128">
    <property type="entry name" value="Alpha-amylase"/>
    <property type="match status" value="1"/>
</dbReference>
<name>A0ABX9ES33_9GAMM</name>
<dbReference type="Gene3D" id="2.60.40.1180">
    <property type="entry name" value="Golgi alpha-mannosidase II"/>
    <property type="match status" value="1"/>
</dbReference>
<feature type="domain" description="Glycosyl hydrolase family 13 catalytic" evidence="2">
    <location>
        <begin position="51"/>
        <end position="456"/>
    </location>
</feature>
<evidence type="ECO:0000256" key="1">
    <source>
        <dbReference type="ARBA" id="ARBA00008061"/>
    </source>
</evidence>
<dbReference type="PANTHER" id="PTHR10357:SF179">
    <property type="entry name" value="NEUTRAL AND BASIC AMINO ACID TRANSPORT PROTEIN RBAT"/>
    <property type="match status" value="1"/>
</dbReference>
<dbReference type="InterPro" id="IPR017853">
    <property type="entry name" value="GH"/>
</dbReference>
<dbReference type="RefSeq" id="WP_112092180.1">
    <property type="nucleotide sequence ID" value="NZ_LUSR01000049.1"/>
</dbReference>
<dbReference type="SUPFAM" id="SSF51445">
    <property type="entry name" value="(Trans)glycosidases"/>
    <property type="match status" value="1"/>
</dbReference>
<dbReference type="InterPro" id="IPR032091">
    <property type="entry name" value="Malt_amylase-like_C"/>
</dbReference>
<protein>
    <submittedName>
        <fullName evidence="3">Glucohydrolase</fullName>
    </submittedName>
</protein>
<dbReference type="EMBL" id="LUSW01000024">
    <property type="protein sequence ID" value="RAT33072.1"/>
    <property type="molecule type" value="Genomic_DNA"/>
</dbReference>
<dbReference type="Gene3D" id="3.20.20.80">
    <property type="entry name" value="Glycosidases"/>
    <property type="match status" value="2"/>
</dbReference>
<comment type="similarity">
    <text evidence="1">Belongs to the glycosyl hydrolase 13 family.</text>
</comment>
<dbReference type="InterPro" id="IPR045857">
    <property type="entry name" value="O16G_dom_2"/>
</dbReference>
<sequence length="606" mass="69947">MSSAAISLGIALWSGINPARSEGIEKTTTEATVVPRSGNFPAWWKEAVFYEVYPRSFKDSNGDGIGDINGLIEKLDYLKTLGINAIWMTPHYDSPNTDSGYDIRDFKKIMKEYGTMADFDRLMAELKKRDMRLMIDVVINHTSDQNHWFVESRKSKDNPYRDYYFWRNGKNGGAPNNYRSFFGGGAWDKDPQTGQYYLHYFSKHQPDLNWDNPQVRNALYDIQRFWLNKGVSGLRFDTLATYSKIPGFPNLTDEEQMFFAQAYTQGPNLHRYIQEMHQKLFTQYDVVTAGELFGVPTSQVPLFFDQRRKELDLIFTFDLIRMDRDKDQRWLRRDWTLRDFKQVIARNDNLAGDYGWNTFFLSNHDNPRSLSHFGDDRPEWRERSAKALATVLLTQRATPFIFQGEELGMTNYPFKSMSDFDDLEAKGFWQDYVATGKVKPDVMMANLKQTSRDNARTPVQWDASANAGFTTGTPWLKVNPNYTEINAAKEIAQPDSIFNYYRTLIALRRQTPGLIYGHYADLSPENLDVYAYTRTTHDVRYLVVVNVKAQPVRYALPASMTIDRTLIESGANGAPAHNATSLTLQPWQSGIYRLNRSDVKCVSRLH</sequence>
<evidence type="ECO:0000259" key="2">
    <source>
        <dbReference type="SMART" id="SM00642"/>
    </source>
</evidence>
<dbReference type="PANTHER" id="PTHR10357">
    <property type="entry name" value="ALPHA-AMYLASE FAMILY MEMBER"/>
    <property type="match status" value="1"/>
</dbReference>
<keyword evidence="4" id="KW-1185">Reference proteome</keyword>
<evidence type="ECO:0000313" key="3">
    <source>
        <dbReference type="EMBL" id="RAT33072.1"/>
    </source>
</evidence>
<dbReference type="Pfam" id="PF16657">
    <property type="entry name" value="Malt_amylase_C"/>
    <property type="match status" value="1"/>
</dbReference>
<evidence type="ECO:0000313" key="4">
    <source>
        <dbReference type="Proteomes" id="UP000250186"/>
    </source>
</evidence>
<dbReference type="Gene3D" id="3.90.400.10">
    <property type="entry name" value="Oligo-1,6-glucosidase, Domain 2"/>
    <property type="match status" value="1"/>
</dbReference>
<gene>
    <name evidence="3" type="ORF">AU492_11165</name>
</gene>
<accession>A0ABX9ES33</accession>
<dbReference type="SMART" id="SM00642">
    <property type="entry name" value="Aamy"/>
    <property type="match status" value="1"/>
</dbReference>
<comment type="caution">
    <text evidence="3">The sequence shown here is derived from an EMBL/GenBank/DDBJ whole genome shotgun (WGS) entry which is preliminary data.</text>
</comment>
<dbReference type="InterPro" id="IPR013780">
    <property type="entry name" value="Glyco_hydro_b"/>
</dbReference>
<organism evidence="3 4">
    <name type="scientific">Lonsdalea populi</name>
    <dbReference type="NCBI Taxonomy" id="1172565"/>
    <lineage>
        <taxon>Bacteria</taxon>
        <taxon>Pseudomonadati</taxon>
        <taxon>Pseudomonadota</taxon>
        <taxon>Gammaproteobacteria</taxon>
        <taxon>Enterobacterales</taxon>
        <taxon>Pectobacteriaceae</taxon>
        <taxon>Lonsdalea</taxon>
    </lineage>
</organism>
<dbReference type="SUPFAM" id="SSF51011">
    <property type="entry name" value="Glycosyl hydrolase domain"/>
    <property type="match status" value="1"/>
</dbReference>
<reference evidence="3 4" key="1">
    <citation type="submission" date="2016-02" db="EMBL/GenBank/DDBJ databases">
        <title>Species-wide whole genome sequencing reveals diversity, host range in Lonsdalea quercina.</title>
        <authorList>
            <person name="Li Y."/>
        </authorList>
    </citation>
    <scope>NUCLEOTIDE SEQUENCE [LARGE SCALE GENOMIC DNA]</scope>
    <source>
        <strain evidence="3 4">CFCC 12721</strain>
    </source>
</reference>
<dbReference type="CDD" id="cd11333">
    <property type="entry name" value="AmyAc_SI_OligoGlu_DGase"/>
    <property type="match status" value="1"/>
</dbReference>
<proteinExistence type="inferred from homology"/>
<dbReference type="InterPro" id="IPR006047">
    <property type="entry name" value="GH13_cat_dom"/>
</dbReference>
<dbReference type="Proteomes" id="UP000250186">
    <property type="component" value="Unassembled WGS sequence"/>
</dbReference>